<sequence>MAQKVDTATPKDYHILRTPAGGIEFHPPRDSDALFDALRVAFPSGKSHLERMVDAVKEFLIHEKEEISTACETPDTDFLVVTRANEDSDSGSGSDHVTKAGFVDGYTQGKKSDIKRMTTVWSSKSGNQYQYRSRRAMTEEERKDYRIKRVIGCTHDVRTLEETPIITVVPRRDAAKATTRHDILEVPESAFMEHTTNLPKDVSLSDVDLGYGTDEAFLGYTTEEGFLDGHLNQLPSWLPTAFYALPDPTLTSLTPVAQDLMPDLDSNEVRWTDIDFSTSLIPISVCATQAPLTELASQQRHCWTAGSETISTPQYEDLFGLNVINASQVRQGFLYPPSTEFLPLDGYLADYEDEAYGSGVEKRAQCNKQIKRKVSNLEK</sequence>
<dbReference type="Proteomes" id="UP000800235">
    <property type="component" value="Unassembled WGS sequence"/>
</dbReference>
<gene>
    <name evidence="1" type="ORF">EJ08DRAFT_660719</name>
</gene>
<keyword evidence="2" id="KW-1185">Reference proteome</keyword>
<protein>
    <submittedName>
        <fullName evidence="1">Uncharacterized protein</fullName>
    </submittedName>
</protein>
<name>A0A9P4NSC8_9PEZI</name>
<dbReference type="OrthoDB" id="3794485at2759"/>
<accession>A0A9P4NSC8</accession>
<comment type="caution">
    <text evidence="1">The sequence shown here is derived from an EMBL/GenBank/DDBJ whole genome shotgun (WGS) entry which is preliminary data.</text>
</comment>
<evidence type="ECO:0000313" key="2">
    <source>
        <dbReference type="Proteomes" id="UP000800235"/>
    </source>
</evidence>
<dbReference type="EMBL" id="MU007038">
    <property type="protein sequence ID" value="KAF2430518.1"/>
    <property type="molecule type" value="Genomic_DNA"/>
</dbReference>
<organism evidence="1 2">
    <name type="scientific">Tothia fuscella</name>
    <dbReference type="NCBI Taxonomy" id="1048955"/>
    <lineage>
        <taxon>Eukaryota</taxon>
        <taxon>Fungi</taxon>
        <taxon>Dikarya</taxon>
        <taxon>Ascomycota</taxon>
        <taxon>Pezizomycotina</taxon>
        <taxon>Dothideomycetes</taxon>
        <taxon>Pleosporomycetidae</taxon>
        <taxon>Venturiales</taxon>
        <taxon>Cylindrosympodiaceae</taxon>
        <taxon>Tothia</taxon>
    </lineage>
</organism>
<evidence type="ECO:0000313" key="1">
    <source>
        <dbReference type="EMBL" id="KAF2430518.1"/>
    </source>
</evidence>
<dbReference type="AlphaFoldDB" id="A0A9P4NSC8"/>
<reference evidence="1" key="1">
    <citation type="journal article" date="2020" name="Stud. Mycol.">
        <title>101 Dothideomycetes genomes: a test case for predicting lifestyles and emergence of pathogens.</title>
        <authorList>
            <person name="Haridas S."/>
            <person name="Albert R."/>
            <person name="Binder M."/>
            <person name="Bloem J."/>
            <person name="Labutti K."/>
            <person name="Salamov A."/>
            <person name="Andreopoulos B."/>
            <person name="Baker S."/>
            <person name="Barry K."/>
            <person name="Bills G."/>
            <person name="Bluhm B."/>
            <person name="Cannon C."/>
            <person name="Castanera R."/>
            <person name="Culley D."/>
            <person name="Daum C."/>
            <person name="Ezra D."/>
            <person name="Gonzalez J."/>
            <person name="Henrissat B."/>
            <person name="Kuo A."/>
            <person name="Liang C."/>
            <person name="Lipzen A."/>
            <person name="Lutzoni F."/>
            <person name="Magnuson J."/>
            <person name="Mondo S."/>
            <person name="Nolan M."/>
            <person name="Ohm R."/>
            <person name="Pangilinan J."/>
            <person name="Park H.-J."/>
            <person name="Ramirez L."/>
            <person name="Alfaro M."/>
            <person name="Sun H."/>
            <person name="Tritt A."/>
            <person name="Yoshinaga Y."/>
            <person name="Zwiers L.-H."/>
            <person name="Turgeon B."/>
            <person name="Goodwin S."/>
            <person name="Spatafora J."/>
            <person name="Crous P."/>
            <person name="Grigoriev I."/>
        </authorList>
    </citation>
    <scope>NUCLEOTIDE SEQUENCE</scope>
    <source>
        <strain evidence="1">CBS 130266</strain>
    </source>
</reference>
<proteinExistence type="predicted"/>